<sequence length="64" mass="6963">MRSHEDGDGGLPLRHGVFAGVFPNAFRVVGRGGLASSVPFLVWYEHRMGARSLTSVSFVMGAWE</sequence>
<reference evidence="1 2" key="1">
    <citation type="submission" date="2015-05" db="EMBL/GenBank/DDBJ databases">
        <title>Draft Genome assembly of Streptomyces showdoensis.</title>
        <authorList>
            <person name="Thapa K.K."/>
            <person name="Metsa-Ketela M."/>
        </authorList>
    </citation>
    <scope>NUCLEOTIDE SEQUENCE [LARGE SCALE GENOMIC DNA]</scope>
    <source>
        <strain evidence="1 2">ATCC 15227</strain>
    </source>
</reference>
<protein>
    <submittedName>
        <fullName evidence="1">Uncharacterized protein</fullName>
    </submittedName>
</protein>
<evidence type="ECO:0000313" key="1">
    <source>
        <dbReference type="EMBL" id="KKZ71690.1"/>
    </source>
</evidence>
<name>A0A2P2GJK9_STREW</name>
<proteinExistence type="predicted"/>
<accession>A0A2P2GJK9</accession>
<dbReference type="Proteomes" id="UP000265325">
    <property type="component" value="Unassembled WGS sequence"/>
</dbReference>
<gene>
    <name evidence="1" type="ORF">VO63_22070</name>
</gene>
<comment type="caution">
    <text evidence="1">The sequence shown here is derived from an EMBL/GenBank/DDBJ whole genome shotgun (WGS) entry which is preliminary data.</text>
</comment>
<dbReference type="AlphaFoldDB" id="A0A2P2GJK9"/>
<evidence type="ECO:0000313" key="2">
    <source>
        <dbReference type="Proteomes" id="UP000265325"/>
    </source>
</evidence>
<keyword evidence="2" id="KW-1185">Reference proteome</keyword>
<organism evidence="1 2">
    <name type="scientific">Streptomyces showdoensis</name>
    <dbReference type="NCBI Taxonomy" id="68268"/>
    <lineage>
        <taxon>Bacteria</taxon>
        <taxon>Bacillati</taxon>
        <taxon>Actinomycetota</taxon>
        <taxon>Actinomycetes</taxon>
        <taxon>Kitasatosporales</taxon>
        <taxon>Streptomycetaceae</taxon>
        <taxon>Streptomyces</taxon>
    </lineage>
</organism>
<dbReference type="EMBL" id="LAQS01000035">
    <property type="protein sequence ID" value="KKZ71690.1"/>
    <property type="molecule type" value="Genomic_DNA"/>
</dbReference>